<feature type="region of interest" description="Disordered" evidence="1">
    <location>
        <begin position="238"/>
        <end position="258"/>
    </location>
</feature>
<dbReference type="SUPFAM" id="SSF54791">
    <property type="entry name" value="Eukaryotic type KH-domain (KH-domain type I)"/>
    <property type="match status" value="1"/>
</dbReference>
<dbReference type="InterPro" id="IPR036612">
    <property type="entry name" value="KH_dom_type_1_sf"/>
</dbReference>
<dbReference type="Proteomes" id="UP000663860">
    <property type="component" value="Unassembled WGS sequence"/>
</dbReference>
<gene>
    <name evidence="2" type="ORF">IZO911_LOCUS4366</name>
    <name evidence="5" type="ORF">KXQ929_LOCUS30562</name>
    <name evidence="4" type="ORF">OKA104_LOCUS4778</name>
    <name evidence="3" type="ORF">VCS650_LOCUS9198</name>
</gene>
<dbReference type="Proteomes" id="UP000663891">
    <property type="component" value="Unassembled WGS sequence"/>
</dbReference>
<dbReference type="EMBL" id="CAJNOE010000024">
    <property type="protein sequence ID" value="CAF0754757.1"/>
    <property type="molecule type" value="Genomic_DNA"/>
</dbReference>
<feature type="compositionally biased region" description="Acidic residues" evidence="1">
    <location>
        <begin position="243"/>
        <end position="254"/>
    </location>
</feature>
<evidence type="ECO:0000313" key="4">
    <source>
        <dbReference type="EMBL" id="CAF3564680.1"/>
    </source>
</evidence>
<reference evidence="5" key="1">
    <citation type="submission" date="2021-02" db="EMBL/GenBank/DDBJ databases">
        <authorList>
            <person name="Nowell W R."/>
        </authorList>
    </citation>
    <scope>NUCLEOTIDE SEQUENCE</scope>
</reference>
<organism evidence="5 6">
    <name type="scientific">Adineta steineri</name>
    <dbReference type="NCBI Taxonomy" id="433720"/>
    <lineage>
        <taxon>Eukaryota</taxon>
        <taxon>Metazoa</taxon>
        <taxon>Spiralia</taxon>
        <taxon>Gnathifera</taxon>
        <taxon>Rotifera</taxon>
        <taxon>Eurotatoria</taxon>
        <taxon>Bdelloidea</taxon>
        <taxon>Adinetida</taxon>
        <taxon>Adinetidae</taxon>
        <taxon>Adineta</taxon>
    </lineage>
</organism>
<comment type="caution">
    <text evidence="5">The sequence shown here is derived from an EMBL/GenBank/DDBJ whole genome shotgun (WGS) entry which is preliminary data.</text>
</comment>
<evidence type="ECO:0000256" key="1">
    <source>
        <dbReference type="SAM" id="MobiDB-lite"/>
    </source>
</evidence>
<name>A0A819QQ35_9BILA</name>
<dbReference type="GO" id="GO:0003723">
    <property type="term" value="F:RNA binding"/>
    <property type="evidence" value="ECO:0007669"/>
    <property type="project" value="InterPro"/>
</dbReference>
<accession>A0A819QQ35</accession>
<evidence type="ECO:0000313" key="5">
    <source>
        <dbReference type="EMBL" id="CAF4035455.1"/>
    </source>
</evidence>
<dbReference type="OrthoDB" id="10048384at2759"/>
<dbReference type="AlphaFoldDB" id="A0A819QQ35"/>
<dbReference type="Proteomes" id="UP000663881">
    <property type="component" value="Unassembled WGS sequence"/>
</dbReference>
<protein>
    <submittedName>
        <fullName evidence="5">Uncharacterized protein</fullName>
    </submittedName>
</protein>
<sequence length="334" mass="38020">MTQLSTLSSTGEQLILSLHNKPHHVCVAATQAMYWQQFTENSTISIKASGKYVPSELAWICSDEEEPRLHLILRAQCEADIQLLGDIYCQIIYDLLRFEGHDHATYDWVKQEVIVFGSLFNSLPSTIFETDRHLLGQRNCNIKKIRNILGCSIDVDQPMTQRYRFRIRHVNRTVMDVAAIQIQALVRQAQDQYLIAFAMSIGRTLVDPTERIGTSTSTSVNPPNYPLFTSFQSNNKRVCQTNDDSDDSADETTYDETRDSDEVVANMATAYIQALIKQAHIKYRMVFVENTKKRLVDPVTPIITGSTEMGTFTPLQKNDDEHIKANEINICCLF</sequence>
<dbReference type="EMBL" id="CAJOBB010003346">
    <property type="protein sequence ID" value="CAF4035455.1"/>
    <property type="molecule type" value="Genomic_DNA"/>
</dbReference>
<dbReference type="Proteomes" id="UP000663868">
    <property type="component" value="Unassembled WGS sequence"/>
</dbReference>
<evidence type="ECO:0000313" key="3">
    <source>
        <dbReference type="EMBL" id="CAF0899002.1"/>
    </source>
</evidence>
<evidence type="ECO:0000313" key="6">
    <source>
        <dbReference type="Proteomes" id="UP000663868"/>
    </source>
</evidence>
<dbReference type="EMBL" id="CAJNON010000063">
    <property type="protein sequence ID" value="CAF0899002.1"/>
    <property type="molecule type" value="Genomic_DNA"/>
</dbReference>
<dbReference type="EMBL" id="CAJOAY010000159">
    <property type="protein sequence ID" value="CAF3564680.1"/>
    <property type="molecule type" value="Genomic_DNA"/>
</dbReference>
<evidence type="ECO:0000313" key="2">
    <source>
        <dbReference type="EMBL" id="CAF0754757.1"/>
    </source>
</evidence>
<proteinExistence type="predicted"/>